<feature type="region of interest" description="Disordered" evidence="1">
    <location>
        <begin position="520"/>
        <end position="542"/>
    </location>
</feature>
<proteinExistence type="predicted"/>
<dbReference type="KEGG" id="vg:65099974"/>
<reference evidence="2" key="1">
    <citation type="submission" date="2017-08" db="EMBL/GenBank/DDBJ databases">
        <title>Genome sequence of an alphaherpesvirus from a beluga whale (Delphinapterus leucas).</title>
        <authorList>
            <person name="Davison A.J."/>
            <person name="Nielsen O."/>
            <person name="Subramaniam K."/>
            <person name="Jacob J.M."/>
            <person name="Romero C.H."/>
            <person name="Burek-Huntington K.A."/>
            <person name="Waltzek T.B."/>
        </authorList>
    </citation>
    <scope>NUCLEOTIDE SEQUENCE [LARGE SCALE GENOMIC DNA]</scope>
    <source>
        <strain evidence="2">LN3131-1</strain>
    </source>
</reference>
<feature type="compositionally biased region" description="Low complexity" evidence="1">
    <location>
        <begin position="532"/>
        <end position="542"/>
    </location>
</feature>
<sequence>MDYASWPALVAALDDLAESRRDDLERGVRAKQAISALLLCADRVSVGAAARIWSSALPALCGIFAQTGLPDAAILAENLAALLLWRVEMGVAGFVDELEELLGLVEEMNSAASLRALERAGLRTASRFGPANARRLVTGWIGAFRAAHARCLGPAEEPAGAGDVAELPGDVLSDEFALLYDMPFVQQGLATLALECTWRLPVRVLWDKTRDPAAPALTRALAAIALIDELPPHAAAGFRATHTAALFAELSAAVPPEAFVALQDVNASPQTAHDVRVSAAFAFNDPYARAVPLGSVAARLRADADFLLDATFVARDALAFHASAVAKLLRAPRLAAPEALAALAEFAGRVWDEVQASRTAAAAVRALVSAGFTSRHCVLFERAVVGRGPERGDGGDAPPFFAEARQAVGCVAVLGGVLFKLLARHGRGLDYVTFYTATMAEFNVQYAETLASLGIPEGGAEQTIRHCMAPQPVLRFVADARAGLEEEAAAAEAALGVGAPSAARESLLAWFDLRSQERWGIPPPPPPPAPASVPRVAAPARAPGGEELRRAVLAVRYPSTRAPDLLAHQAFVPYFVAAVVGDVVAVVGGARFSARSAAGLVPVLTWARDYGADAVPNVDGYRTKLSALLFNLLPFCGPAAAPPTVAQAGNVEALLGELRAVAAAALGACRDQTLLRVPDRPTLQNSAFLSTMLVNALYHALRANATHTAELADSIEAAAASMGEAVADLGRLFRCSFTVDAERWTLAVYASPDDARPVGAWKIVHVIDGVNRLYAEVDSWRADLRADVGALKGALAQTVQSLQTCEGAAAQGAGGPCERALEALSESHRRLVRAQTGLEVAAGKLISGAEPPGLRYVAAFLHRWDAVDAALYRATAPGTTEEHVAALIEKLRRVWDEVHADREVAPPPPDVPRDEARAAARRILRDRGDGVGGAPEASAVLGPRANVESWTEVDLSVLGAHTTLPPGDSTPAGDLITTHEWITPEELLAAADGTLTPTA</sequence>
<evidence type="ECO:0000256" key="1">
    <source>
        <dbReference type="SAM" id="MobiDB-lite"/>
    </source>
</evidence>
<keyword evidence="3" id="KW-1185">Reference proteome</keyword>
<dbReference type="InterPro" id="IPR005655">
    <property type="entry name" value="Herpes_UL37"/>
</dbReference>
<gene>
    <name evidence="2" type="primary">UL37</name>
</gene>
<dbReference type="Pfam" id="PF03970">
    <property type="entry name" value="Herpes_UL37_1"/>
    <property type="match status" value="1"/>
</dbReference>
<dbReference type="RefSeq" id="YP_010084953.1">
    <property type="nucleotide sequence ID" value="NC_055166.1"/>
</dbReference>
<evidence type="ECO:0000313" key="2">
    <source>
        <dbReference type="EMBL" id="ASW27069.1"/>
    </source>
</evidence>
<dbReference type="GeneID" id="65099974"/>
<dbReference type="EMBL" id="MF678601">
    <property type="protein sequence ID" value="ASW27069.1"/>
    <property type="molecule type" value="Genomic_DNA"/>
</dbReference>
<protein>
    <submittedName>
        <fullName evidence="2">Tegument protein UL37</fullName>
    </submittedName>
</protein>
<feature type="compositionally biased region" description="Pro residues" evidence="1">
    <location>
        <begin position="521"/>
        <end position="531"/>
    </location>
</feature>
<accession>A0A286MM43</accession>
<dbReference type="Proteomes" id="UP000297205">
    <property type="component" value="Segment"/>
</dbReference>
<name>A0A286MM43_9ALPH</name>
<dbReference type="GO" id="GO:0019068">
    <property type="term" value="P:virion assembly"/>
    <property type="evidence" value="ECO:0007669"/>
    <property type="project" value="InterPro"/>
</dbReference>
<evidence type="ECO:0000313" key="3">
    <source>
        <dbReference type="Proteomes" id="UP000297205"/>
    </source>
</evidence>
<organism evidence="2">
    <name type="scientific">Beluga whale alphaherpesvirus 1</name>
    <dbReference type="NCBI Taxonomy" id="1434720"/>
    <lineage>
        <taxon>Viruses</taxon>
        <taxon>Duplodnaviria</taxon>
        <taxon>Heunggongvirae</taxon>
        <taxon>Peploviricota</taxon>
        <taxon>Herviviricetes</taxon>
        <taxon>Herpesvirales</taxon>
        <taxon>Orthoherpesviridae</taxon>
        <taxon>Alphaherpesvirinae</taxon>
        <taxon>Varicellovirus</taxon>
        <taxon>Varicellovirus monodontidalpha1</taxon>
        <taxon>Monodontid alphaherpesvirus 1</taxon>
    </lineage>
</organism>